<feature type="chain" id="PRO_5008710908" description="Secreted protein" evidence="1">
    <location>
        <begin position="30"/>
        <end position="176"/>
    </location>
</feature>
<keyword evidence="1" id="KW-0732">Signal</keyword>
<evidence type="ECO:0000313" key="2">
    <source>
        <dbReference type="EMBL" id="SCF39946.1"/>
    </source>
</evidence>
<dbReference type="Proteomes" id="UP000198228">
    <property type="component" value="Chromosome I"/>
</dbReference>
<protein>
    <recommendedName>
        <fullName evidence="4">Secreted protein</fullName>
    </recommendedName>
</protein>
<evidence type="ECO:0008006" key="4">
    <source>
        <dbReference type="Google" id="ProtNLM"/>
    </source>
</evidence>
<organism evidence="2 3">
    <name type="scientific">Micromonospora purpureochromogenes</name>
    <dbReference type="NCBI Taxonomy" id="47872"/>
    <lineage>
        <taxon>Bacteria</taxon>
        <taxon>Bacillati</taxon>
        <taxon>Actinomycetota</taxon>
        <taxon>Actinomycetes</taxon>
        <taxon>Micromonosporales</taxon>
        <taxon>Micromonosporaceae</taxon>
        <taxon>Micromonospora</taxon>
    </lineage>
</organism>
<reference evidence="2 3" key="1">
    <citation type="submission" date="2016-06" db="EMBL/GenBank/DDBJ databases">
        <authorList>
            <person name="Kjaerup R.B."/>
            <person name="Dalgaard T.S."/>
            <person name="Juul-Madsen H.R."/>
        </authorList>
    </citation>
    <scope>NUCLEOTIDE SEQUENCE [LARGE SCALE GENOMIC DNA]</scope>
    <source>
        <strain evidence="2 3">DSM 43821</strain>
    </source>
</reference>
<gene>
    <name evidence="2" type="ORF">GA0074696_5323</name>
</gene>
<evidence type="ECO:0000313" key="3">
    <source>
        <dbReference type="Proteomes" id="UP000198228"/>
    </source>
</evidence>
<feature type="signal peptide" evidence="1">
    <location>
        <begin position="1"/>
        <end position="29"/>
    </location>
</feature>
<accession>A0A1C5A465</accession>
<proteinExistence type="predicted"/>
<dbReference type="EMBL" id="LT607410">
    <property type="protein sequence ID" value="SCF39946.1"/>
    <property type="molecule type" value="Genomic_DNA"/>
</dbReference>
<dbReference type="RefSeq" id="WP_088963564.1">
    <property type="nucleotide sequence ID" value="NZ_LT607410.1"/>
</dbReference>
<dbReference type="AlphaFoldDB" id="A0A1C5A465"/>
<name>A0A1C5A465_9ACTN</name>
<sequence>MTTFFRRKAAAVTLGVLALTLAGGGIAAAQPTSRAAAEVGQPGVRQPGGNTQPPVSAAEARAAKAALRQGATLAAPPGAGAVAFAVVAANGTLLQHSANVVSTTKYGPGRYQVLLDYNVVLKAHVATIGTNDPNNVPPSGEVAVAPRYLTPNAVFVQTRTSGGTAADRPFHLVVAN</sequence>
<evidence type="ECO:0000256" key="1">
    <source>
        <dbReference type="SAM" id="SignalP"/>
    </source>
</evidence>